<evidence type="ECO:0000313" key="1">
    <source>
        <dbReference type="EMBL" id="RSI30244.1"/>
    </source>
</evidence>
<dbReference type="Pfam" id="PF14386">
    <property type="entry name" value="DUF4417"/>
    <property type="match status" value="1"/>
</dbReference>
<dbReference type="InterPro" id="IPR025530">
    <property type="entry name" value="DUF4417"/>
</dbReference>
<dbReference type="EMBL" id="RJMT01000008">
    <property type="protein sequence ID" value="RSI30244.1"/>
    <property type="molecule type" value="Genomic_DNA"/>
</dbReference>
<reference evidence="1 2" key="1">
    <citation type="submission" date="2018-11" db="EMBL/GenBank/DDBJ databases">
        <title>Species Designations Belie Phenotypic and Genotypic Heterogeneity in Oral Streptococci.</title>
        <authorList>
            <person name="Velsko I."/>
        </authorList>
    </citation>
    <scope>NUCLEOTIDE SEQUENCE [LARGE SCALE GENOMIC DNA]</scope>
    <source>
        <strain evidence="1 2">BCC16</strain>
    </source>
</reference>
<comment type="caution">
    <text evidence="1">The sequence shown here is derived from an EMBL/GenBank/DDBJ whole genome shotgun (WGS) entry which is preliminary data.</text>
</comment>
<proteinExistence type="predicted"/>
<evidence type="ECO:0000313" key="2">
    <source>
        <dbReference type="Proteomes" id="UP000273966"/>
    </source>
</evidence>
<sequence length="222" mass="25692">MVKIQGNRKGCKDVFNAFLVKDAAYAGKEEIPIIRPYNGNLPEKMVLFSKRHQTKEKFSWLCFYEDDYKFENIWKNPKLHLDTLSKFKGVILPDFSLFRDMPYNMQVNNIYRSRAIGTWLQSMGIPVIPNIRWGDERTYDIACLGISKDNVISVGSHGQMRDLDDRRHFINGLDYVVDKLSPHTILVYGALLDDVFAWYRLQGINILHYPSNTSLAYMQGGA</sequence>
<name>A0AB74DJ79_STRSA</name>
<dbReference type="AlphaFoldDB" id="A0AB74DJ79"/>
<protein>
    <recommendedName>
        <fullName evidence="3">DUF4417 domain-containing protein</fullName>
    </recommendedName>
</protein>
<dbReference type="RefSeq" id="WP_125378367.1">
    <property type="nucleotide sequence ID" value="NZ_CP071419.1"/>
</dbReference>
<evidence type="ECO:0008006" key="3">
    <source>
        <dbReference type="Google" id="ProtNLM"/>
    </source>
</evidence>
<accession>A0AB74DJ79</accession>
<dbReference type="Proteomes" id="UP000273966">
    <property type="component" value="Unassembled WGS sequence"/>
</dbReference>
<gene>
    <name evidence="1" type="ORF">D8879_07820</name>
</gene>
<organism evidence="1 2">
    <name type="scientific">Streptococcus sanguinis</name>
    <dbReference type="NCBI Taxonomy" id="1305"/>
    <lineage>
        <taxon>Bacteria</taxon>
        <taxon>Bacillati</taxon>
        <taxon>Bacillota</taxon>
        <taxon>Bacilli</taxon>
        <taxon>Lactobacillales</taxon>
        <taxon>Streptococcaceae</taxon>
        <taxon>Streptococcus</taxon>
    </lineage>
</organism>